<evidence type="ECO:0000259" key="1">
    <source>
        <dbReference type="PROSITE" id="PS50801"/>
    </source>
</evidence>
<dbReference type="SUPFAM" id="SSF52091">
    <property type="entry name" value="SpoIIaa-like"/>
    <property type="match status" value="1"/>
</dbReference>
<organism evidence="2 3">
    <name type="scientific">Dentiradicibacter hellwigii</name>
    <dbReference type="NCBI Taxonomy" id="3149053"/>
    <lineage>
        <taxon>Bacteria</taxon>
        <taxon>Pseudomonadati</taxon>
        <taxon>Pseudomonadota</taxon>
        <taxon>Betaproteobacteria</taxon>
        <taxon>Rhodocyclales</taxon>
        <taxon>Rhodocyclaceae</taxon>
        <taxon>Dentiradicibacter</taxon>
    </lineage>
</organism>
<name>A0ABV4UDB0_9RHOO</name>
<dbReference type="InterPro" id="IPR058548">
    <property type="entry name" value="MlaB-like_STAS"/>
</dbReference>
<dbReference type="InterPro" id="IPR002645">
    <property type="entry name" value="STAS_dom"/>
</dbReference>
<dbReference type="InterPro" id="IPR036513">
    <property type="entry name" value="STAS_dom_sf"/>
</dbReference>
<dbReference type="PROSITE" id="PS50801">
    <property type="entry name" value="STAS"/>
    <property type="match status" value="1"/>
</dbReference>
<comment type="caution">
    <text evidence="2">The sequence shown here is derived from an EMBL/GenBank/DDBJ whole genome shotgun (WGS) entry which is preliminary data.</text>
</comment>
<gene>
    <name evidence="2" type="ORF">ABCS64_00835</name>
</gene>
<protein>
    <submittedName>
        <fullName evidence="2">STAS domain-containing protein</fullName>
    </submittedName>
</protein>
<dbReference type="RefSeq" id="WP_418890055.1">
    <property type="nucleotide sequence ID" value="NZ_JBEUWX010000001.1"/>
</dbReference>
<feature type="domain" description="STAS" evidence="1">
    <location>
        <begin position="1"/>
        <end position="97"/>
    </location>
</feature>
<dbReference type="Proteomes" id="UP001574673">
    <property type="component" value="Unassembled WGS sequence"/>
</dbReference>
<reference evidence="3" key="1">
    <citation type="submission" date="2024-06" db="EMBL/GenBank/DDBJ databases">
        <title>Radixoralia hellwigii gen. nov., sp nov., isolated from a root canal in the human oral cavity.</title>
        <authorList>
            <person name="Bartsch S."/>
            <person name="Wittmer A."/>
            <person name="Schulz A.-K."/>
            <person name="Neumann-Schaal M."/>
            <person name="Wolf J."/>
            <person name="Gronow S."/>
            <person name="Tennert C."/>
            <person name="Haecker G."/>
            <person name="Cieplik F."/>
            <person name="Al-Ahmad A."/>
        </authorList>
    </citation>
    <scope>NUCLEOTIDE SEQUENCE [LARGE SCALE GENOMIC DNA]</scope>
    <source>
        <strain evidence="3">Wk13</strain>
    </source>
</reference>
<sequence length="97" mass="10534">MIERDENGVRLRGAMLNTHATALLAAGRGFLRQKDAPRRFVVDLAAVEETDASALAVAFAWLRTARSLGIDLRFAHLPAGMVSQARLYGVDDMLPLG</sequence>
<accession>A0ABV4UDB0</accession>
<evidence type="ECO:0000313" key="2">
    <source>
        <dbReference type="EMBL" id="MFA9948884.1"/>
    </source>
</evidence>
<dbReference type="Pfam" id="PF13466">
    <property type="entry name" value="STAS_2"/>
    <property type="match status" value="1"/>
</dbReference>
<dbReference type="Gene3D" id="3.30.750.24">
    <property type="entry name" value="STAS domain"/>
    <property type="match status" value="1"/>
</dbReference>
<keyword evidence="3" id="KW-1185">Reference proteome</keyword>
<evidence type="ECO:0000313" key="3">
    <source>
        <dbReference type="Proteomes" id="UP001574673"/>
    </source>
</evidence>
<dbReference type="EMBL" id="JBEUWX010000001">
    <property type="protein sequence ID" value="MFA9948884.1"/>
    <property type="molecule type" value="Genomic_DNA"/>
</dbReference>
<proteinExistence type="predicted"/>